<dbReference type="SMART" id="SM00065">
    <property type="entry name" value="GAF"/>
    <property type="match status" value="1"/>
</dbReference>
<evidence type="ECO:0000256" key="4">
    <source>
        <dbReference type="ARBA" id="ARBA00022543"/>
    </source>
</evidence>
<keyword evidence="5 17" id="KW-0597">Phosphoprotein</keyword>
<dbReference type="PROSITE" id="PS50113">
    <property type="entry name" value="PAC"/>
    <property type="match status" value="1"/>
</dbReference>
<keyword evidence="8" id="KW-0288">FMN</keyword>
<dbReference type="GO" id="GO:0009881">
    <property type="term" value="F:photoreceptor activity"/>
    <property type="evidence" value="ECO:0007669"/>
    <property type="project" value="UniProtKB-KW"/>
</dbReference>
<comment type="caution">
    <text evidence="21">The sequence shown here is derived from an EMBL/GenBank/DDBJ whole genome shotgun (WGS) entry which is preliminary data.</text>
</comment>
<keyword evidence="15" id="KW-0843">Virulence</keyword>
<evidence type="ECO:0000313" key="21">
    <source>
        <dbReference type="EMBL" id="CCM78262.1"/>
    </source>
</evidence>
<dbReference type="NCBIfam" id="TIGR00229">
    <property type="entry name" value="sensory_box"/>
    <property type="match status" value="2"/>
</dbReference>
<organism evidence="21 22">
    <name type="scientific">Rhizobium mesoamericanum STM3625</name>
    <dbReference type="NCBI Taxonomy" id="1211777"/>
    <lineage>
        <taxon>Bacteria</taxon>
        <taxon>Pseudomonadati</taxon>
        <taxon>Pseudomonadota</taxon>
        <taxon>Alphaproteobacteria</taxon>
        <taxon>Hyphomicrobiales</taxon>
        <taxon>Rhizobiaceae</taxon>
        <taxon>Rhizobium/Agrobacterium group</taxon>
        <taxon>Rhizobium</taxon>
    </lineage>
</organism>
<dbReference type="Proteomes" id="UP000009319">
    <property type="component" value="Unassembled WGS sequence"/>
</dbReference>
<dbReference type="SUPFAM" id="SSF55785">
    <property type="entry name" value="PYP-like sensor domain (PAS domain)"/>
    <property type="match status" value="2"/>
</dbReference>
<dbReference type="Gene3D" id="3.40.50.2300">
    <property type="match status" value="1"/>
</dbReference>
<dbReference type="Gene3D" id="3.30.565.10">
    <property type="entry name" value="Histidine kinase-like ATPase, C-terminal domain"/>
    <property type="match status" value="1"/>
</dbReference>
<dbReference type="InterPro" id="IPR036890">
    <property type="entry name" value="HATPase_C_sf"/>
</dbReference>
<dbReference type="InterPro" id="IPR000014">
    <property type="entry name" value="PAS"/>
</dbReference>
<sequence>MADARELERLLADAKTENDALRESEAKFRAVFETMIEACCIFEMIYDDVGRPVDWKILEANAGYEKQSGLKDVAGKLASEVMPGTEAYWTETFGRVVQTGEAEQIEKWHQPTGRWIHSSTARVGGSGSRRLVSVFYDITERKRAEIALRESEERQAFLLELSDTLRPLADPAAIQLAAATVLGRHLGASRVAYGEDTGDGETFVVSPNYVDGAPDMSGTFRYADYGSDILADLRAGHNRIQPDLAQDERLSEAERGAFAEAGIGASLNVPLVKAGRLVAWLGVNYATPHEFTLCDIQLTEEAAERTWAAVERARAEAALRVSEERFQQFANASAAALWMRNAETLNMEFVSPAIATIYGTAPDTFIGDIRRWAAMIVPEDRDTAMNHINQARNGEPAVHEFRIRRNDGSFRWIRDTDFPLCDEKGNVERIGGIAEDVTETKMAVEHQGVLLAELQHRVRNIMAIIRSTVVRSADGAGDVENYKVSLAGRLLALARVQTLLTRQANAGGSLRGILESEIGAQAHSENQYELTGPDLMLSPKAVEVLTLAFHELATNALKYGALSVNGGKVSVTWTLFEKREKPWLAIDWVEEGAPFRPPSTRRGFGSELIEAKIPYELRGTGKTSIEPGGAHCHIEFPLREAESILETDAPAPTRLYGGTVDMTGAPDLTGKTVLVVEDDYYIASDTAAALRGAGAEVLGPCPTEEDVLRLLEEETPTAVVLDLNLGGGGPRFEIARKLVERGTPFVFLTGYNPDVIPDELADVTRLQKPITLRDIVEAVSKL</sequence>
<keyword evidence="14" id="KW-0157">Chromophore</keyword>
<keyword evidence="22" id="KW-1185">Reference proteome</keyword>
<keyword evidence="6" id="KW-0716">Sensory transduction</keyword>
<dbReference type="Pfam" id="PF08447">
    <property type="entry name" value="PAS_3"/>
    <property type="match status" value="1"/>
</dbReference>
<dbReference type="Gene3D" id="3.30.450.20">
    <property type="entry name" value="PAS domain"/>
    <property type="match status" value="2"/>
</dbReference>
<dbReference type="InterPro" id="IPR001789">
    <property type="entry name" value="Sig_transdc_resp-reg_receiver"/>
</dbReference>
<dbReference type="SMART" id="SM00091">
    <property type="entry name" value="PAS"/>
    <property type="match status" value="2"/>
</dbReference>
<dbReference type="CDD" id="cd00130">
    <property type="entry name" value="PAS"/>
    <property type="match status" value="1"/>
</dbReference>
<dbReference type="SMART" id="SM00911">
    <property type="entry name" value="HWE_HK"/>
    <property type="match status" value="1"/>
</dbReference>
<dbReference type="GO" id="GO:0004673">
    <property type="term" value="F:protein histidine kinase activity"/>
    <property type="evidence" value="ECO:0007669"/>
    <property type="project" value="UniProtKB-EC"/>
</dbReference>
<dbReference type="GO" id="GO:0000160">
    <property type="term" value="P:phosphorelay signal transduction system"/>
    <property type="evidence" value="ECO:0007669"/>
    <property type="project" value="InterPro"/>
</dbReference>
<keyword evidence="7" id="KW-0285">Flavoprotein</keyword>
<comment type="catalytic activity">
    <reaction evidence="1">
        <text>ATP + protein L-histidine = ADP + protein N-phospho-L-histidine.</text>
        <dbReference type="EC" id="2.7.13.3"/>
    </reaction>
</comment>
<keyword evidence="9" id="KW-0808">Transferase</keyword>
<proteinExistence type="predicted"/>
<dbReference type="InterPro" id="IPR011102">
    <property type="entry name" value="Sig_transdc_His_kinase_HWE"/>
</dbReference>
<evidence type="ECO:0000256" key="6">
    <source>
        <dbReference type="ARBA" id="ARBA00022606"/>
    </source>
</evidence>
<evidence type="ECO:0000259" key="19">
    <source>
        <dbReference type="PROSITE" id="PS50112"/>
    </source>
</evidence>
<dbReference type="PANTHER" id="PTHR41523:SF8">
    <property type="entry name" value="ETHYLENE RESPONSE SENSOR PROTEIN"/>
    <property type="match status" value="1"/>
</dbReference>
<dbReference type="Pfam" id="PF01590">
    <property type="entry name" value="GAF"/>
    <property type="match status" value="1"/>
</dbReference>
<dbReference type="InterPro" id="IPR013655">
    <property type="entry name" value="PAS_fold_3"/>
</dbReference>
<feature type="domain" description="PAS" evidence="19">
    <location>
        <begin position="322"/>
        <end position="395"/>
    </location>
</feature>
<evidence type="ECO:0000313" key="22">
    <source>
        <dbReference type="Proteomes" id="UP000009319"/>
    </source>
</evidence>
<dbReference type="eggNOG" id="COG2203">
    <property type="taxonomic scope" value="Bacteria"/>
</dbReference>
<dbReference type="eggNOG" id="COG0784">
    <property type="taxonomic scope" value="Bacteria"/>
</dbReference>
<evidence type="ECO:0000256" key="14">
    <source>
        <dbReference type="ARBA" id="ARBA00022991"/>
    </source>
</evidence>
<evidence type="ECO:0000256" key="17">
    <source>
        <dbReference type="PROSITE-ProRule" id="PRU00169"/>
    </source>
</evidence>
<evidence type="ECO:0000256" key="3">
    <source>
        <dbReference type="ARBA" id="ARBA00021740"/>
    </source>
</evidence>
<evidence type="ECO:0000256" key="15">
    <source>
        <dbReference type="ARBA" id="ARBA00023026"/>
    </source>
</evidence>
<evidence type="ECO:0000256" key="13">
    <source>
        <dbReference type="ARBA" id="ARBA00022840"/>
    </source>
</evidence>
<evidence type="ECO:0000256" key="8">
    <source>
        <dbReference type="ARBA" id="ARBA00022643"/>
    </source>
</evidence>
<dbReference type="SMART" id="SM00086">
    <property type="entry name" value="PAC"/>
    <property type="match status" value="2"/>
</dbReference>
<evidence type="ECO:0000259" key="18">
    <source>
        <dbReference type="PROSITE" id="PS50110"/>
    </source>
</evidence>
<dbReference type="eggNOG" id="COG3920">
    <property type="taxonomic scope" value="Bacteria"/>
</dbReference>
<keyword evidence="4" id="KW-0600">Photoreceptor protein</keyword>
<evidence type="ECO:0000256" key="16">
    <source>
        <dbReference type="ARBA" id="ARBA00023170"/>
    </source>
</evidence>
<dbReference type="STRING" id="1211777.BN77_p10918"/>
<keyword evidence="16" id="KW-0675">Receptor</keyword>
<dbReference type="GO" id="GO:0005524">
    <property type="term" value="F:ATP binding"/>
    <property type="evidence" value="ECO:0007669"/>
    <property type="project" value="UniProtKB-KW"/>
</dbReference>
<evidence type="ECO:0000256" key="11">
    <source>
        <dbReference type="ARBA" id="ARBA00022741"/>
    </source>
</evidence>
<dbReference type="PROSITE" id="PS50110">
    <property type="entry name" value="RESPONSE_REGULATORY"/>
    <property type="match status" value="1"/>
</dbReference>
<dbReference type="RefSeq" id="WP_007537032.1">
    <property type="nucleotide sequence ID" value="NZ_HF536773.1"/>
</dbReference>
<dbReference type="Pfam" id="PF07536">
    <property type="entry name" value="HWE_HK"/>
    <property type="match status" value="1"/>
</dbReference>
<dbReference type="EC" id="2.7.13.3" evidence="2"/>
<evidence type="ECO:0000256" key="12">
    <source>
        <dbReference type="ARBA" id="ARBA00022777"/>
    </source>
</evidence>
<dbReference type="HOGENOM" id="CLU_000445_114_44_5"/>
<dbReference type="SMART" id="SM00448">
    <property type="entry name" value="REC"/>
    <property type="match status" value="1"/>
</dbReference>
<evidence type="ECO:0000256" key="10">
    <source>
        <dbReference type="ARBA" id="ARBA00022737"/>
    </source>
</evidence>
<dbReference type="InterPro" id="IPR011006">
    <property type="entry name" value="CheY-like_superfamily"/>
</dbReference>
<keyword evidence="10" id="KW-0677">Repeat</keyword>
<dbReference type="InterPro" id="IPR035965">
    <property type="entry name" value="PAS-like_dom_sf"/>
</dbReference>
<keyword evidence="11" id="KW-0547">Nucleotide-binding</keyword>
<keyword evidence="13" id="KW-0067">ATP-binding</keyword>
<dbReference type="InterPro" id="IPR001610">
    <property type="entry name" value="PAC"/>
</dbReference>
<reference evidence="21 22" key="1">
    <citation type="journal article" date="2013" name="Genome Announc.">
        <title>Draft Genome Sequence of Rhizobium mesoamericanum STM3625, a Nitrogen-Fixing Symbiont of Mimosa pudica Isolated in French Guiana (South America).</title>
        <authorList>
            <person name="Moulin L."/>
            <person name="Mornico D."/>
            <person name="Melkonian R."/>
            <person name="Klonowska A."/>
        </authorList>
    </citation>
    <scope>NUCLEOTIDE SEQUENCE [LARGE SCALE GENOMIC DNA]</scope>
    <source>
        <strain evidence="21 22">STM3625</strain>
    </source>
</reference>
<dbReference type="InterPro" id="IPR000700">
    <property type="entry name" value="PAS-assoc_C"/>
</dbReference>
<evidence type="ECO:0000256" key="7">
    <source>
        <dbReference type="ARBA" id="ARBA00022630"/>
    </source>
</evidence>
<evidence type="ECO:0000259" key="20">
    <source>
        <dbReference type="PROSITE" id="PS50113"/>
    </source>
</evidence>
<dbReference type="SUPFAM" id="SSF55781">
    <property type="entry name" value="GAF domain-like"/>
    <property type="match status" value="1"/>
</dbReference>
<dbReference type="EMBL" id="CANI01000036">
    <property type="protein sequence ID" value="CCM78262.1"/>
    <property type="molecule type" value="Genomic_DNA"/>
</dbReference>
<feature type="modified residue" description="4-aspartylphosphate" evidence="17">
    <location>
        <position position="722"/>
    </location>
</feature>
<evidence type="ECO:0000256" key="9">
    <source>
        <dbReference type="ARBA" id="ARBA00022679"/>
    </source>
</evidence>
<accession>K0Q2A6</accession>
<dbReference type="Gene3D" id="3.30.450.40">
    <property type="match status" value="1"/>
</dbReference>
<feature type="domain" description="Response regulatory" evidence="18">
    <location>
        <begin position="672"/>
        <end position="782"/>
    </location>
</feature>
<evidence type="ECO:0000256" key="1">
    <source>
        <dbReference type="ARBA" id="ARBA00000085"/>
    </source>
</evidence>
<protein>
    <recommendedName>
        <fullName evidence="3">Blue-light-activated histidine kinase</fullName>
        <ecNumber evidence="2">2.7.13.3</ecNumber>
    </recommendedName>
</protein>
<gene>
    <name evidence="21" type="ORF">BN77_p10918</name>
</gene>
<dbReference type="AlphaFoldDB" id="K0Q2A6"/>
<dbReference type="InterPro" id="IPR029016">
    <property type="entry name" value="GAF-like_dom_sf"/>
</dbReference>
<feature type="domain" description="PAC" evidence="20">
    <location>
        <begin position="397"/>
        <end position="449"/>
    </location>
</feature>
<dbReference type="InterPro" id="IPR003018">
    <property type="entry name" value="GAF"/>
</dbReference>
<name>K0Q2A6_9HYPH</name>
<dbReference type="PROSITE" id="PS50112">
    <property type="entry name" value="PAS"/>
    <property type="match status" value="1"/>
</dbReference>
<keyword evidence="12 21" id="KW-0418">Kinase</keyword>
<evidence type="ECO:0000256" key="2">
    <source>
        <dbReference type="ARBA" id="ARBA00012438"/>
    </source>
</evidence>
<dbReference type="PANTHER" id="PTHR41523">
    <property type="entry name" value="TWO-COMPONENT SYSTEM SENSOR PROTEIN"/>
    <property type="match status" value="1"/>
</dbReference>
<dbReference type="SUPFAM" id="SSF52172">
    <property type="entry name" value="CheY-like"/>
    <property type="match status" value="1"/>
</dbReference>
<evidence type="ECO:0000256" key="5">
    <source>
        <dbReference type="ARBA" id="ARBA00022553"/>
    </source>
</evidence>